<dbReference type="RefSeq" id="XP_064724526.1">
    <property type="nucleotide sequence ID" value="XM_064868454.1"/>
</dbReference>
<evidence type="ECO:0000313" key="2">
    <source>
        <dbReference type="Proteomes" id="UP001432216"/>
    </source>
</evidence>
<name>A0ABZ2B3T0_9TREE</name>
<evidence type="ECO:0000313" key="1">
    <source>
        <dbReference type="EMBL" id="WVO25287.1"/>
    </source>
</evidence>
<protein>
    <submittedName>
        <fullName evidence="1">Uncharacterized protein</fullName>
    </submittedName>
</protein>
<organism evidence="1 2">
    <name type="scientific">Cryptococcus decagattii</name>
    <dbReference type="NCBI Taxonomy" id="1859122"/>
    <lineage>
        <taxon>Eukaryota</taxon>
        <taxon>Fungi</taxon>
        <taxon>Dikarya</taxon>
        <taxon>Basidiomycota</taxon>
        <taxon>Agaricomycotina</taxon>
        <taxon>Tremellomycetes</taxon>
        <taxon>Tremellales</taxon>
        <taxon>Cryptococcaceae</taxon>
        <taxon>Cryptococcus</taxon>
        <taxon>Cryptococcus gattii species complex</taxon>
    </lineage>
</organism>
<dbReference type="GeneID" id="89993446"/>
<sequence>MGKAEHSHVVAGHPNINIQIPSSSNSEACFTGRGAEGYGEAAVENVLVKMGTCGRSCGRMRINGCMCIGRRRRSRWVARSFTSENSLPTSPLQLSIFYFYDDDAPS</sequence>
<dbReference type="EMBL" id="CP143819">
    <property type="protein sequence ID" value="WVO25287.1"/>
    <property type="molecule type" value="Genomic_DNA"/>
</dbReference>
<accession>A0ABZ2B3T0</accession>
<dbReference type="Proteomes" id="UP001432216">
    <property type="component" value="Chromosome 14"/>
</dbReference>
<gene>
    <name evidence="1" type="ORF">IAS62_006678</name>
</gene>
<proteinExistence type="predicted"/>
<keyword evidence="2" id="KW-1185">Reference proteome</keyword>
<reference evidence="1 2" key="1">
    <citation type="submission" date="2024-01" db="EMBL/GenBank/DDBJ databases">
        <title>Comparative genomics of Cryptococcus and Kwoniella reveals pathogenesis evolution and contrasting modes of karyotype evolution via chromosome fusion or intercentromeric recombination.</title>
        <authorList>
            <person name="Coelho M.A."/>
            <person name="David-Palma M."/>
            <person name="Shea T."/>
            <person name="Bowers K."/>
            <person name="McGinley-Smith S."/>
            <person name="Mohammad A.W."/>
            <person name="Gnirke A."/>
            <person name="Yurkov A.M."/>
            <person name="Nowrousian M."/>
            <person name="Sun S."/>
            <person name="Cuomo C.A."/>
            <person name="Heitman J."/>
        </authorList>
    </citation>
    <scope>NUCLEOTIDE SEQUENCE [LARGE SCALE GENOMIC DNA]</scope>
    <source>
        <strain evidence="1 2">7685027</strain>
    </source>
</reference>